<accession>A0A6A6Y099</accession>
<reference evidence="4" key="3">
    <citation type="submission" date="2025-04" db="UniProtKB">
        <authorList>
            <consortium name="RefSeq"/>
        </authorList>
    </citation>
    <scope>IDENTIFICATION</scope>
    <source>
        <strain evidence="4">CBS 304.34</strain>
    </source>
</reference>
<evidence type="ECO:0000259" key="1">
    <source>
        <dbReference type="Pfam" id="PF08240"/>
    </source>
</evidence>
<dbReference type="InterPro" id="IPR013154">
    <property type="entry name" value="ADH-like_N"/>
</dbReference>
<dbReference type="Gene3D" id="3.90.180.10">
    <property type="entry name" value="Medium-chain alcohol dehydrogenases, catalytic domain"/>
    <property type="match status" value="1"/>
</dbReference>
<dbReference type="Pfam" id="PF08240">
    <property type="entry name" value="ADH_N"/>
    <property type="match status" value="1"/>
</dbReference>
<evidence type="ECO:0000313" key="2">
    <source>
        <dbReference type="EMBL" id="KAF2802079.1"/>
    </source>
</evidence>
<proteinExistence type="predicted"/>
<dbReference type="Proteomes" id="UP000504636">
    <property type="component" value="Unplaced"/>
</dbReference>
<evidence type="ECO:0000313" key="3">
    <source>
        <dbReference type="Proteomes" id="UP000504636"/>
    </source>
</evidence>
<dbReference type="OrthoDB" id="3509362at2759"/>
<keyword evidence="3" id="KW-1185">Reference proteome</keyword>
<protein>
    <recommendedName>
        <fullName evidence="1">Alcohol dehydrogenase-like N-terminal domain-containing protein</fullName>
    </recommendedName>
</protein>
<dbReference type="InterPro" id="IPR011032">
    <property type="entry name" value="GroES-like_sf"/>
</dbReference>
<dbReference type="RefSeq" id="XP_033569043.1">
    <property type="nucleotide sequence ID" value="XM_033724015.1"/>
</dbReference>
<organism evidence="2">
    <name type="scientific">Mytilinidion resinicola</name>
    <dbReference type="NCBI Taxonomy" id="574789"/>
    <lineage>
        <taxon>Eukaryota</taxon>
        <taxon>Fungi</taxon>
        <taxon>Dikarya</taxon>
        <taxon>Ascomycota</taxon>
        <taxon>Pezizomycotina</taxon>
        <taxon>Dothideomycetes</taxon>
        <taxon>Pleosporomycetidae</taxon>
        <taxon>Mytilinidiales</taxon>
        <taxon>Mytilinidiaceae</taxon>
        <taxon>Mytilinidion</taxon>
    </lineage>
</organism>
<reference evidence="4" key="2">
    <citation type="submission" date="2020-04" db="EMBL/GenBank/DDBJ databases">
        <authorList>
            <consortium name="NCBI Genome Project"/>
        </authorList>
    </citation>
    <scope>NUCLEOTIDE SEQUENCE</scope>
    <source>
        <strain evidence="4">CBS 304.34</strain>
    </source>
</reference>
<sequence>MSVLTTTRPWVSDLASGYQGLEFQASAPIPALLSHQVLVRIKKMPLPLVPCSDGAGIIVAVGSDVGPEETSIAVGDEVLCLYNKEHMSGPATAYHMQMGSELPLEGCLTEYKVLPHYSTVKKPVYLS</sequence>
<dbReference type="PANTHER" id="PTHR45033">
    <property type="match status" value="1"/>
</dbReference>
<dbReference type="InterPro" id="IPR052711">
    <property type="entry name" value="Zinc_ADH-like"/>
</dbReference>
<dbReference type="AlphaFoldDB" id="A0A6A6Y099"/>
<dbReference type="EMBL" id="MU003725">
    <property type="protein sequence ID" value="KAF2802079.1"/>
    <property type="molecule type" value="Genomic_DNA"/>
</dbReference>
<dbReference type="PANTHER" id="PTHR45033:SF1">
    <property type="entry name" value="OXIDOREDUCTASE (EUROFUNG)"/>
    <property type="match status" value="1"/>
</dbReference>
<feature type="domain" description="Alcohol dehydrogenase-like N-terminal" evidence="1">
    <location>
        <begin position="40"/>
        <end position="123"/>
    </location>
</feature>
<evidence type="ECO:0000313" key="4">
    <source>
        <dbReference type="RefSeq" id="XP_033569043.1"/>
    </source>
</evidence>
<dbReference type="SUPFAM" id="SSF50129">
    <property type="entry name" value="GroES-like"/>
    <property type="match status" value="1"/>
</dbReference>
<reference evidence="2 4" key="1">
    <citation type="journal article" date="2020" name="Stud. Mycol.">
        <title>101 Dothideomycetes genomes: a test case for predicting lifestyles and emergence of pathogens.</title>
        <authorList>
            <person name="Haridas S."/>
            <person name="Albert R."/>
            <person name="Binder M."/>
            <person name="Bloem J."/>
            <person name="Labutti K."/>
            <person name="Salamov A."/>
            <person name="Andreopoulos B."/>
            <person name="Baker S."/>
            <person name="Barry K."/>
            <person name="Bills G."/>
            <person name="Bluhm B."/>
            <person name="Cannon C."/>
            <person name="Castanera R."/>
            <person name="Culley D."/>
            <person name="Daum C."/>
            <person name="Ezra D."/>
            <person name="Gonzalez J."/>
            <person name="Henrissat B."/>
            <person name="Kuo A."/>
            <person name="Liang C."/>
            <person name="Lipzen A."/>
            <person name="Lutzoni F."/>
            <person name="Magnuson J."/>
            <person name="Mondo S."/>
            <person name="Nolan M."/>
            <person name="Ohm R."/>
            <person name="Pangilinan J."/>
            <person name="Park H.-J."/>
            <person name="Ramirez L."/>
            <person name="Alfaro M."/>
            <person name="Sun H."/>
            <person name="Tritt A."/>
            <person name="Yoshinaga Y."/>
            <person name="Zwiers L.-H."/>
            <person name="Turgeon B."/>
            <person name="Goodwin S."/>
            <person name="Spatafora J."/>
            <person name="Crous P."/>
            <person name="Grigoriev I."/>
        </authorList>
    </citation>
    <scope>NUCLEOTIDE SEQUENCE</scope>
    <source>
        <strain evidence="2 4">CBS 304.34</strain>
    </source>
</reference>
<gene>
    <name evidence="2 4" type="ORF">BDZ99DRAFT_504102</name>
</gene>
<dbReference type="GeneID" id="54464908"/>
<name>A0A6A6Y099_9PEZI</name>